<evidence type="ECO:0000313" key="2">
    <source>
        <dbReference type="EMBL" id="CAB1450634.1"/>
    </source>
</evidence>
<gene>
    <name evidence="2" type="ORF">PLEPLA_LOCUS38326</name>
</gene>
<feature type="region of interest" description="Disordered" evidence="1">
    <location>
        <begin position="138"/>
        <end position="195"/>
    </location>
</feature>
<dbReference type="Proteomes" id="UP001153269">
    <property type="component" value="Unassembled WGS sequence"/>
</dbReference>
<feature type="compositionally biased region" description="Low complexity" evidence="1">
    <location>
        <begin position="167"/>
        <end position="180"/>
    </location>
</feature>
<dbReference type="AlphaFoldDB" id="A0A9N7VIE9"/>
<comment type="caution">
    <text evidence="2">The sequence shown here is derived from an EMBL/GenBank/DDBJ whole genome shotgun (WGS) entry which is preliminary data.</text>
</comment>
<reference evidence="2" key="1">
    <citation type="submission" date="2020-03" db="EMBL/GenBank/DDBJ databases">
        <authorList>
            <person name="Weist P."/>
        </authorList>
    </citation>
    <scope>NUCLEOTIDE SEQUENCE</scope>
</reference>
<organism evidence="2 3">
    <name type="scientific">Pleuronectes platessa</name>
    <name type="common">European plaice</name>
    <dbReference type="NCBI Taxonomy" id="8262"/>
    <lineage>
        <taxon>Eukaryota</taxon>
        <taxon>Metazoa</taxon>
        <taxon>Chordata</taxon>
        <taxon>Craniata</taxon>
        <taxon>Vertebrata</taxon>
        <taxon>Euteleostomi</taxon>
        <taxon>Actinopterygii</taxon>
        <taxon>Neopterygii</taxon>
        <taxon>Teleostei</taxon>
        <taxon>Neoteleostei</taxon>
        <taxon>Acanthomorphata</taxon>
        <taxon>Carangaria</taxon>
        <taxon>Pleuronectiformes</taxon>
        <taxon>Pleuronectoidei</taxon>
        <taxon>Pleuronectidae</taxon>
        <taxon>Pleuronectes</taxon>
    </lineage>
</organism>
<feature type="compositionally biased region" description="Basic and acidic residues" evidence="1">
    <location>
        <begin position="15"/>
        <end position="33"/>
    </location>
</feature>
<protein>
    <submittedName>
        <fullName evidence="2">Uncharacterized protein</fullName>
    </submittedName>
</protein>
<keyword evidence="3" id="KW-1185">Reference proteome</keyword>
<name>A0A9N7VIE9_PLEPL</name>
<dbReference type="EMBL" id="CADEAL010004061">
    <property type="protein sequence ID" value="CAB1450634.1"/>
    <property type="molecule type" value="Genomic_DNA"/>
</dbReference>
<evidence type="ECO:0000256" key="1">
    <source>
        <dbReference type="SAM" id="MobiDB-lite"/>
    </source>
</evidence>
<sequence length="210" mass="22932">MSNGITTASGDEVEEGRKGVERVTLEDKRDRGRGGSTERSTWKTPDQDKWPLEEAVVTYYFHLQGPRQRNRTLFLLDYHGNEGAIQEQKAPFCGGKKLPIGTVRRFLFLFLSSSLQWPNPPHTGFSQRCSIPLLRLDGPEVLGEEPPNNPPTQPSNAIRPAHTHNPTTTTTTTGTTTSSSAGQGDSRSVGPFVEVPRSGLIHSVGAAALQ</sequence>
<feature type="region of interest" description="Disordered" evidence="1">
    <location>
        <begin position="1"/>
        <end position="46"/>
    </location>
</feature>
<evidence type="ECO:0000313" key="3">
    <source>
        <dbReference type="Proteomes" id="UP001153269"/>
    </source>
</evidence>
<proteinExistence type="predicted"/>
<accession>A0A9N7VIE9</accession>